<reference evidence="2" key="1">
    <citation type="journal article" date="2014" name="Genome Biol. Evol.">
        <title>Pangenome evidence for extensive interdomain horizontal transfer affecting lineage core and shell genes in uncultured planktonic thaumarchaeota and euryarchaeota.</title>
        <authorList>
            <person name="Deschamps P."/>
            <person name="Zivanovic Y."/>
            <person name="Moreira D."/>
            <person name="Rodriguez-Valera F."/>
            <person name="Lopez-Garcia P."/>
        </authorList>
    </citation>
    <scope>NUCLEOTIDE SEQUENCE</scope>
</reference>
<feature type="domain" description="Transcription regulator AsnC/Lrp ligand binding" evidence="1">
    <location>
        <begin position="12"/>
        <end position="78"/>
    </location>
</feature>
<dbReference type="AlphaFoldDB" id="A0A075GEQ7"/>
<dbReference type="Pfam" id="PF01037">
    <property type="entry name" value="AsnC_trans_reg"/>
    <property type="match status" value="1"/>
</dbReference>
<proteinExistence type="predicted"/>
<sequence length="83" mass="8832">MNRGDTATAIVLIVAEPGAESDVYQQLKLIPEVVEAMLLFGEYDLYAKLVCDDFGMLGSVIISQIRAIDGVDSTKTLTAAPVG</sequence>
<accession>A0A075GEQ7</accession>
<dbReference type="EMBL" id="KF900643">
    <property type="protein sequence ID" value="AIF02219.1"/>
    <property type="molecule type" value="Genomic_DNA"/>
</dbReference>
<dbReference type="InterPro" id="IPR011008">
    <property type="entry name" value="Dimeric_a/b-barrel"/>
</dbReference>
<evidence type="ECO:0000313" key="2">
    <source>
        <dbReference type="EMBL" id="AIF02219.1"/>
    </source>
</evidence>
<dbReference type="InterPro" id="IPR019887">
    <property type="entry name" value="Tscrpt_reg_AsnC/Lrp_C"/>
</dbReference>
<name>A0A075GEQ7_9EURY</name>
<evidence type="ECO:0000259" key="1">
    <source>
        <dbReference type="Pfam" id="PF01037"/>
    </source>
</evidence>
<organism evidence="2">
    <name type="scientific">uncultured marine group II/III euryarchaeote KM3_155_E06</name>
    <dbReference type="NCBI Taxonomy" id="1457897"/>
    <lineage>
        <taxon>Archaea</taxon>
        <taxon>Methanobacteriati</taxon>
        <taxon>Methanobacteriota</taxon>
        <taxon>environmental samples</taxon>
    </lineage>
</organism>
<dbReference type="Gene3D" id="3.30.70.920">
    <property type="match status" value="1"/>
</dbReference>
<protein>
    <submittedName>
        <fullName evidence="2">Transcriptional regulator AsnC family</fullName>
    </submittedName>
</protein>
<dbReference type="SUPFAM" id="SSF54909">
    <property type="entry name" value="Dimeric alpha+beta barrel"/>
    <property type="match status" value="1"/>
</dbReference>